<evidence type="ECO:0000313" key="6">
    <source>
        <dbReference type="Proteomes" id="UP001500840"/>
    </source>
</evidence>
<dbReference type="Gene3D" id="2.60.40.1080">
    <property type="match status" value="2"/>
</dbReference>
<dbReference type="InterPro" id="IPR008964">
    <property type="entry name" value="Invasin/intimin_cell_adhesion"/>
</dbReference>
<feature type="domain" description="DUF1553" evidence="4">
    <location>
        <begin position="561"/>
        <end position="789"/>
    </location>
</feature>
<dbReference type="InterPro" id="IPR022655">
    <property type="entry name" value="DUF1553"/>
</dbReference>
<dbReference type="Pfam" id="PF07587">
    <property type="entry name" value="PSD1"/>
    <property type="match status" value="1"/>
</dbReference>
<keyword evidence="1" id="KW-0732">Signal</keyword>
<proteinExistence type="predicted"/>
<evidence type="ECO:0000313" key="5">
    <source>
        <dbReference type="EMBL" id="GAA4456722.1"/>
    </source>
</evidence>
<dbReference type="EMBL" id="BAABGA010000039">
    <property type="protein sequence ID" value="GAA4456722.1"/>
    <property type="molecule type" value="Genomic_DNA"/>
</dbReference>
<dbReference type="Pfam" id="PF07583">
    <property type="entry name" value="PSCyt2"/>
    <property type="match status" value="1"/>
</dbReference>
<dbReference type="PANTHER" id="PTHR35889">
    <property type="entry name" value="CYCLOINULO-OLIGOSACCHARIDE FRUCTANOTRANSFERASE-RELATED"/>
    <property type="match status" value="1"/>
</dbReference>
<organism evidence="5 6">
    <name type="scientific">Novipirellula rosea</name>
    <dbReference type="NCBI Taxonomy" id="1031540"/>
    <lineage>
        <taxon>Bacteria</taxon>
        <taxon>Pseudomonadati</taxon>
        <taxon>Planctomycetota</taxon>
        <taxon>Planctomycetia</taxon>
        <taxon>Pirellulales</taxon>
        <taxon>Pirellulaceae</taxon>
        <taxon>Novipirellula</taxon>
    </lineage>
</organism>
<dbReference type="InterPro" id="IPR011444">
    <property type="entry name" value="DUF1549"/>
</dbReference>
<evidence type="ECO:0000259" key="2">
    <source>
        <dbReference type="Pfam" id="PF02368"/>
    </source>
</evidence>
<reference evidence="6" key="1">
    <citation type="journal article" date="2019" name="Int. J. Syst. Evol. Microbiol.">
        <title>The Global Catalogue of Microorganisms (GCM) 10K type strain sequencing project: providing services to taxonomists for standard genome sequencing and annotation.</title>
        <authorList>
            <consortium name="The Broad Institute Genomics Platform"/>
            <consortium name="The Broad Institute Genome Sequencing Center for Infectious Disease"/>
            <person name="Wu L."/>
            <person name="Ma J."/>
        </authorList>
    </citation>
    <scope>NUCLEOTIDE SEQUENCE [LARGE SCALE GENOMIC DNA]</scope>
    <source>
        <strain evidence="6">JCM 17759</strain>
    </source>
</reference>
<dbReference type="SUPFAM" id="SSF49373">
    <property type="entry name" value="Invasin/intimin cell-adhesion fragments"/>
    <property type="match status" value="1"/>
</dbReference>
<evidence type="ECO:0000259" key="3">
    <source>
        <dbReference type="Pfam" id="PF07583"/>
    </source>
</evidence>
<evidence type="ECO:0000259" key="4">
    <source>
        <dbReference type="Pfam" id="PF07587"/>
    </source>
</evidence>
<feature type="domain" description="BIG2" evidence="2">
    <location>
        <begin position="228"/>
        <end position="288"/>
    </location>
</feature>
<dbReference type="RefSeq" id="WP_345323680.1">
    <property type="nucleotide sequence ID" value="NZ_BAABGA010000039.1"/>
</dbReference>
<accession>A0ABP8MVG8</accession>
<protein>
    <submittedName>
        <fullName evidence="5">DUF1553 domain-containing protein</fullName>
    </submittedName>
</protein>
<dbReference type="Proteomes" id="UP001500840">
    <property type="component" value="Unassembled WGS sequence"/>
</dbReference>
<dbReference type="Pfam" id="PF02368">
    <property type="entry name" value="Big_2"/>
    <property type="match status" value="1"/>
</dbReference>
<dbReference type="PANTHER" id="PTHR35889:SF3">
    <property type="entry name" value="F-BOX DOMAIN-CONTAINING PROTEIN"/>
    <property type="match status" value="1"/>
</dbReference>
<feature type="signal peptide" evidence="1">
    <location>
        <begin position="1"/>
        <end position="21"/>
    </location>
</feature>
<name>A0ABP8MVG8_9BACT</name>
<evidence type="ECO:0000256" key="1">
    <source>
        <dbReference type="SAM" id="SignalP"/>
    </source>
</evidence>
<feature type="domain" description="DUF1549" evidence="3">
    <location>
        <begin position="329"/>
        <end position="511"/>
    </location>
</feature>
<keyword evidence="6" id="KW-1185">Reference proteome</keyword>
<dbReference type="InterPro" id="IPR003343">
    <property type="entry name" value="Big_2"/>
</dbReference>
<gene>
    <name evidence="5" type="ORF">GCM10023156_32490</name>
</gene>
<comment type="caution">
    <text evidence="5">The sequence shown here is derived from an EMBL/GenBank/DDBJ whole genome shotgun (WGS) entry which is preliminary data.</text>
</comment>
<feature type="chain" id="PRO_5045432193" evidence="1">
    <location>
        <begin position="22"/>
        <end position="816"/>
    </location>
</feature>
<sequence length="816" mass="89364">MFTARGLIALAIGFAVTDSFAANTLTIDNADADRLLVGRDARIQLIVSRHLGDSSLTAIEDATSQVTYEVEPSGIASVDPGGLVIPIADGHATIKAAGSDGETATAVIKVIGMNENQPVSFPSQIVPIFTKLGCNGGGCHGKAAGQNGFKLSLLGFEPREDYGHLVEESRGRRISPAIPERSLLLLKSINASPHGGGQRMEVDSHEYRLMRRWIAQGAKYGDGNEPTVTSIEVLPSHRRLLPGATQQLSVVANYSDGTREDVTRAAVYATNDTEMADVDAKGRVQLNSLVGDVAVMARYQGNVTVFRADIPQQLETSPESLTPEPANLVDTHVFAKLQSLGIPASPMCDDATFLRRATLDITGRLPTLAETRSFLDDSSADKRPTLVERLLRSSDHANYFAGKWNTILRNKRQRSELQFATVAFYQWIRDSIAENKPYDQFVREIITASGSVANHPPVAWYQQVADTSSRVEDAAQLFLGQRVACARCHHHPYEKWSQADYAKLSAFFVTVSKKGGGEPLEPDFFARVGAATSPHPKNGQALPAAGLDAAPATIAATEDARFVLADWMTDPSNPFFAKSLVNRYWKHFMGRGLIEPEDDMRITNPPSNPELLDALAAEFVDSGYDLRSLVRSIVLSKTYGFSSDPVPGNLGDRRSYSRYYPKRMQAEVLLDAVDDVTGNQTAFAGMPAETRAVELPDTQFKSYFLSVFGMPAGDTACECERSQEANLAQSLHLINSDEMQEKLAADSALAARLAADTESDDQQQLSELYLIAFSRPATSTELQTMLRYLDQKDNRRQAYEDILWSLINSKEFLFNH</sequence>